<feature type="transmembrane region" description="Helical" evidence="1">
    <location>
        <begin position="98"/>
        <end position="117"/>
    </location>
</feature>
<accession>A0ABQ1GUW7</accession>
<dbReference type="InterPro" id="IPR025187">
    <property type="entry name" value="DUF4112"/>
</dbReference>
<sequence>MADKTSRMNPPPFGDFATAYTGRDPAAVRKRIEAMEHLLEGLFVIPGINRRVGLDVILDLIPVGGDAIGAAMGAWMVWEARNLGMSKTQMARMFGNVGVDFVLGLIPFVGAIPDFLFRSNTRNLRIIKRHLDKHHPATAVIEGR</sequence>
<proteinExistence type="predicted"/>
<dbReference type="Proteomes" id="UP000618591">
    <property type="component" value="Unassembled WGS sequence"/>
</dbReference>
<comment type="caution">
    <text evidence="2">The sequence shown here is derived from an EMBL/GenBank/DDBJ whole genome shotgun (WGS) entry which is preliminary data.</text>
</comment>
<reference evidence="3" key="1">
    <citation type="journal article" date="2019" name="Int. J. Syst. Evol. Microbiol.">
        <title>The Global Catalogue of Microorganisms (GCM) 10K type strain sequencing project: providing services to taxonomists for standard genome sequencing and annotation.</title>
        <authorList>
            <consortium name="The Broad Institute Genomics Platform"/>
            <consortium name="The Broad Institute Genome Sequencing Center for Infectious Disease"/>
            <person name="Wu L."/>
            <person name="Ma J."/>
        </authorList>
    </citation>
    <scope>NUCLEOTIDE SEQUENCE [LARGE SCALE GENOMIC DNA]</scope>
    <source>
        <strain evidence="3">CGMCC 1.10106</strain>
    </source>
</reference>
<evidence type="ECO:0008006" key="4">
    <source>
        <dbReference type="Google" id="ProtNLM"/>
    </source>
</evidence>
<evidence type="ECO:0000256" key="1">
    <source>
        <dbReference type="SAM" id="Phobius"/>
    </source>
</evidence>
<dbReference type="Pfam" id="PF13430">
    <property type="entry name" value="DUF4112"/>
    <property type="match status" value="1"/>
</dbReference>
<gene>
    <name evidence="2" type="ORF">GCM10011395_21160</name>
</gene>
<dbReference type="PANTHER" id="PTHR35519:SF2">
    <property type="entry name" value="PH DOMAIN PROTEIN"/>
    <property type="match status" value="1"/>
</dbReference>
<feature type="transmembrane region" description="Helical" evidence="1">
    <location>
        <begin position="56"/>
        <end position="78"/>
    </location>
</feature>
<evidence type="ECO:0000313" key="2">
    <source>
        <dbReference type="EMBL" id="GGA50555.1"/>
    </source>
</evidence>
<organism evidence="2 3">
    <name type="scientific">Sphingomonas psychrolutea</name>
    <dbReference type="NCBI Taxonomy" id="1259676"/>
    <lineage>
        <taxon>Bacteria</taxon>
        <taxon>Pseudomonadati</taxon>
        <taxon>Pseudomonadota</taxon>
        <taxon>Alphaproteobacteria</taxon>
        <taxon>Sphingomonadales</taxon>
        <taxon>Sphingomonadaceae</taxon>
        <taxon>Sphingomonas</taxon>
    </lineage>
</organism>
<keyword evidence="1" id="KW-1133">Transmembrane helix</keyword>
<keyword evidence="3" id="KW-1185">Reference proteome</keyword>
<evidence type="ECO:0000313" key="3">
    <source>
        <dbReference type="Proteomes" id="UP000618591"/>
    </source>
</evidence>
<keyword evidence="1" id="KW-0472">Membrane</keyword>
<dbReference type="PANTHER" id="PTHR35519">
    <property type="entry name" value="MEMBRANE PROTEINS"/>
    <property type="match status" value="1"/>
</dbReference>
<name>A0ABQ1GUW7_9SPHN</name>
<keyword evidence="1" id="KW-0812">Transmembrane</keyword>
<protein>
    <recommendedName>
        <fullName evidence="4">DUF4112 domain-containing protein</fullName>
    </recommendedName>
</protein>
<dbReference type="EMBL" id="BMDW01000011">
    <property type="protein sequence ID" value="GGA50555.1"/>
    <property type="molecule type" value="Genomic_DNA"/>
</dbReference>